<comment type="caution">
    <text evidence="1">The sequence shown here is derived from an EMBL/GenBank/DDBJ whole genome shotgun (WGS) entry which is preliminary data.</text>
</comment>
<evidence type="ECO:0000313" key="2">
    <source>
        <dbReference type="Proteomes" id="UP001146019"/>
    </source>
</evidence>
<protein>
    <submittedName>
        <fullName evidence="1">Phage tail assembly protein</fullName>
    </submittedName>
</protein>
<dbReference type="Proteomes" id="UP001146019">
    <property type="component" value="Unassembled WGS sequence"/>
</dbReference>
<dbReference type="InterPro" id="IPR019289">
    <property type="entry name" value="Phage_tail_E/E"/>
</dbReference>
<evidence type="ECO:0000313" key="1">
    <source>
        <dbReference type="EMBL" id="MCX5466241.1"/>
    </source>
</evidence>
<sequence length="98" mass="10981">MTEKNQLPEYLKETATGDFEITFAKSLDIDGAKVGVIVMREPTVQDLLAAEMQSKGQSDAVQEIMMFSNLCSVTPDQIKAATLKDYRRIQEAFKLFTT</sequence>
<dbReference type="Pfam" id="PF10109">
    <property type="entry name" value="Phage_TAC_7"/>
    <property type="match status" value="1"/>
</dbReference>
<organism evidence="1 2">
    <name type="scientific">Acinetobacter nematophilus</name>
    <dbReference type="NCBI Taxonomy" id="2994642"/>
    <lineage>
        <taxon>Bacteria</taxon>
        <taxon>Pseudomonadati</taxon>
        <taxon>Pseudomonadota</taxon>
        <taxon>Gammaproteobacteria</taxon>
        <taxon>Moraxellales</taxon>
        <taxon>Moraxellaceae</taxon>
        <taxon>Acinetobacter</taxon>
    </lineage>
</organism>
<dbReference type="EMBL" id="JAPKMY010000001">
    <property type="protein sequence ID" value="MCX5466241.1"/>
    <property type="molecule type" value="Genomic_DNA"/>
</dbReference>
<keyword evidence="2" id="KW-1185">Reference proteome</keyword>
<dbReference type="RefSeq" id="WP_199995343.1">
    <property type="nucleotide sequence ID" value="NZ_JAPKMY010000001.1"/>
</dbReference>
<dbReference type="AlphaFoldDB" id="A0A9X3DSD3"/>
<proteinExistence type="predicted"/>
<reference evidence="1" key="1">
    <citation type="submission" date="2022-11" db="EMBL/GenBank/DDBJ databases">
        <title>Biodiversity and phylogenetic relationships of bacteria.</title>
        <authorList>
            <person name="Machado R.A.R."/>
            <person name="Bhat A."/>
            <person name="Loulou A."/>
            <person name="Kallel S."/>
        </authorList>
    </citation>
    <scope>NUCLEOTIDE SEQUENCE</scope>
    <source>
        <strain evidence="1">A-IN1</strain>
    </source>
</reference>
<name>A0A9X3DSD3_9GAMM</name>
<accession>A0A9X3DSD3</accession>
<gene>
    <name evidence="1" type="ORF">OSH00_00570</name>
</gene>